<dbReference type="PANTHER" id="PTHR30146">
    <property type="entry name" value="LACI-RELATED TRANSCRIPTIONAL REPRESSOR"/>
    <property type="match status" value="1"/>
</dbReference>
<dbReference type="Pfam" id="PF00356">
    <property type="entry name" value="LacI"/>
    <property type="match status" value="1"/>
</dbReference>
<dbReference type="InterPro" id="IPR046335">
    <property type="entry name" value="LacI/GalR-like_sensor"/>
</dbReference>
<dbReference type="eggNOG" id="COG1609">
    <property type="taxonomic scope" value="Bacteria"/>
</dbReference>
<evidence type="ECO:0000256" key="1">
    <source>
        <dbReference type="ARBA" id="ARBA00023015"/>
    </source>
</evidence>
<dbReference type="STRING" id="446465.Bfae_01470"/>
<dbReference type="Gene3D" id="1.10.260.40">
    <property type="entry name" value="lambda repressor-like DNA-binding domains"/>
    <property type="match status" value="1"/>
</dbReference>
<evidence type="ECO:0000256" key="2">
    <source>
        <dbReference type="ARBA" id="ARBA00023125"/>
    </source>
</evidence>
<dbReference type="OrthoDB" id="252678at2"/>
<dbReference type="InterPro" id="IPR000843">
    <property type="entry name" value="HTH_LacI"/>
</dbReference>
<gene>
    <name evidence="5" type="ordered locus">Bfae_01470</name>
</gene>
<organism evidence="5 6">
    <name type="scientific">Brachybacterium faecium (strain ATCC 43885 / DSM 4810 / JCM 11609 / LMG 19847 / NBRC 14762 / NCIMB 9860 / 6-10)</name>
    <dbReference type="NCBI Taxonomy" id="446465"/>
    <lineage>
        <taxon>Bacteria</taxon>
        <taxon>Bacillati</taxon>
        <taxon>Actinomycetota</taxon>
        <taxon>Actinomycetes</taxon>
        <taxon>Micrococcales</taxon>
        <taxon>Dermabacteraceae</taxon>
        <taxon>Brachybacterium</taxon>
    </lineage>
</organism>
<keyword evidence="1" id="KW-0805">Transcription regulation</keyword>
<sequence>MMATMRDVARHAGVAPSTVSYMLSGDKPVAAATRERIEQAMDALGYRPNAIARSLASRRTRILALHLPEFDVSAGETVFEIVRGAYDRAAERGYLLTVWPIAAERAPQELSELVGRGHADAVLLVEVELDDPRVDSLHASGIPFLSVGRTRENAQLHFVDIDFEATIDQALEALTTTGHRDVMLLGRSRAMETAGYGPAVRSHEDFARLAVRRGLGHREHALDPTPQAGRDLARTVFAGADRPGADGTGGRPDAVVAMNDLAVVGFVNELQVMGFELPRDLSILSVVSNRRTASLTAPSLTAWQAPGEEMGRRAVDALLDQLADPHAPPTQVLVACTRYDGDSLGDRRAAA</sequence>
<evidence type="ECO:0000259" key="4">
    <source>
        <dbReference type="PROSITE" id="PS50932"/>
    </source>
</evidence>
<evidence type="ECO:0000256" key="3">
    <source>
        <dbReference type="ARBA" id="ARBA00023163"/>
    </source>
</evidence>
<dbReference type="SMART" id="SM00354">
    <property type="entry name" value="HTH_LACI"/>
    <property type="match status" value="1"/>
</dbReference>
<proteinExistence type="predicted"/>
<name>C7MFC8_BRAFD</name>
<dbReference type="PROSITE" id="PS50932">
    <property type="entry name" value="HTH_LACI_2"/>
    <property type="match status" value="1"/>
</dbReference>
<dbReference type="GO" id="GO:0000976">
    <property type="term" value="F:transcription cis-regulatory region binding"/>
    <property type="evidence" value="ECO:0007669"/>
    <property type="project" value="TreeGrafter"/>
</dbReference>
<dbReference type="InterPro" id="IPR028082">
    <property type="entry name" value="Peripla_BP_I"/>
</dbReference>
<dbReference type="KEGG" id="bfa:Bfae_01470"/>
<dbReference type="Pfam" id="PF13377">
    <property type="entry name" value="Peripla_BP_3"/>
    <property type="match status" value="1"/>
</dbReference>
<dbReference type="HOGENOM" id="CLU_037628_6_1_11"/>
<keyword evidence="6" id="KW-1185">Reference proteome</keyword>
<protein>
    <submittedName>
        <fullName evidence="5">Transcriptional regulator</fullName>
    </submittedName>
</protein>
<reference evidence="5 6" key="1">
    <citation type="journal article" date="2009" name="Stand. Genomic Sci.">
        <title>Complete genome sequence of Brachybacterium faecium type strain (Schefferle 6-10).</title>
        <authorList>
            <person name="Lapidus A."/>
            <person name="Pukall R."/>
            <person name="Labuttii K."/>
            <person name="Copeland A."/>
            <person name="Del Rio T.G."/>
            <person name="Nolan M."/>
            <person name="Chen F."/>
            <person name="Lucas S."/>
            <person name="Tice H."/>
            <person name="Cheng J.F."/>
            <person name="Bruce D."/>
            <person name="Goodwin L."/>
            <person name="Pitluck S."/>
            <person name="Rohde M."/>
            <person name="Goker M."/>
            <person name="Pati A."/>
            <person name="Ivanova N."/>
            <person name="Mavrommatis K."/>
            <person name="Chen A."/>
            <person name="Palaniappan K."/>
            <person name="D'haeseleer P."/>
            <person name="Chain P."/>
            <person name="Bristow J."/>
            <person name="Eisen J.A."/>
            <person name="Markowitz V."/>
            <person name="Hugenholtz P."/>
            <person name="Kyrpides N.C."/>
            <person name="Klenk H.P."/>
        </authorList>
    </citation>
    <scope>NUCLEOTIDE SEQUENCE [LARGE SCALE GENOMIC DNA]</scope>
    <source>
        <strain evidence="6">ATCC 43885 / DSM 4810 / JCM 11609 / LMG 19847 / NBRC 14762 / NCIMB 9860 / 6-10</strain>
    </source>
</reference>
<feature type="domain" description="HTH lacI-type" evidence="4">
    <location>
        <begin position="3"/>
        <end position="57"/>
    </location>
</feature>
<dbReference type="Proteomes" id="UP000001919">
    <property type="component" value="Chromosome"/>
</dbReference>
<dbReference type="PATRIC" id="fig|446465.5.peg.148"/>
<accession>C7MFC8</accession>
<dbReference type="SUPFAM" id="SSF53822">
    <property type="entry name" value="Periplasmic binding protein-like I"/>
    <property type="match status" value="1"/>
</dbReference>
<dbReference type="PANTHER" id="PTHR30146:SF153">
    <property type="entry name" value="LACTOSE OPERON REPRESSOR"/>
    <property type="match status" value="1"/>
</dbReference>
<dbReference type="Gene3D" id="3.40.50.2300">
    <property type="match status" value="2"/>
</dbReference>
<keyword evidence="2" id="KW-0238">DNA-binding</keyword>
<keyword evidence="3" id="KW-0804">Transcription</keyword>
<dbReference type="EMBL" id="CP001643">
    <property type="protein sequence ID" value="ACU84028.1"/>
    <property type="molecule type" value="Genomic_DNA"/>
</dbReference>
<dbReference type="AlphaFoldDB" id="C7MFC8"/>
<evidence type="ECO:0000313" key="5">
    <source>
        <dbReference type="EMBL" id="ACU84028.1"/>
    </source>
</evidence>
<dbReference type="InterPro" id="IPR010982">
    <property type="entry name" value="Lambda_DNA-bd_dom_sf"/>
</dbReference>
<evidence type="ECO:0000313" key="6">
    <source>
        <dbReference type="Proteomes" id="UP000001919"/>
    </source>
</evidence>
<dbReference type="SUPFAM" id="SSF47413">
    <property type="entry name" value="lambda repressor-like DNA-binding domains"/>
    <property type="match status" value="1"/>
</dbReference>
<dbReference type="CDD" id="cd01392">
    <property type="entry name" value="HTH_LacI"/>
    <property type="match status" value="1"/>
</dbReference>
<dbReference type="GO" id="GO:0003700">
    <property type="term" value="F:DNA-binding transcription factor activity"/>
    <property type="evidence" value="ECO:0007669"/>
    <property type="project" value="TreeGrafter"/>
</dbReference>